<sequence length="234" mass="26380">MNFSLRKDNELRFMGRMYVPAGSNLRQELYHKARGTILNADSDILTPSLRIWIISGFISKLLVVIAGLVVLYWTISRFDSPYSLNVLSLRAMRLFVGNCGGGAGSSRFSHHFKSSTIEVFILVQLENKGVQIKVIILLIGGDQALLFYKFGGFVHIYVGGLWMDEFWGLLMRVATSESLATPNYLRLGINCVVKGKVTEWAYAQNHNNAEQRCNPTQSKQHTTRTNQHTMWGSS</sequence>
<dbReference type="EMBL" id="SMMG02000009">
    <property type="protein sequence ID" value="KAA3461477.1"/>
    <property type="molecule type" value="Genomic_DNA"/>
</dbReference>
<reference evidence="4" key="1">
    <citation type="journal article" date="2019" name="Plant Biotechnol. J.">
        <title>Genome sequencing of the Australian wild diploid species Gossypium australe highlights disease resistance and delayed gland morphogenesis.</title>
        <authorList>
            <person name="Cai Y."/>
            <person name="Cai X."/>
            <person name="Wang Q."/>
            <person name="Wang P."/>
            <person name="Zhang Y."/>
            <person name="Cai C."/>
            <person name="Xu Y."/>
            <person name="Wang K."/>
            <person name="Zhou Z."/>
            <person name="Wang C."/>
            <person name="Geng S."/>
            <person name="Li B."/>
            <person name="Dong Q."/>
            <person name="Hou Y."/>
            <person name="Wang H."/>
            <person name="Ai P."/>
            <person name="Liu Z."/>
            <person name="Yi F."/>
            <person name="Sun M."/>
            <person name="An G."/>
            <person name="Cheng J."/>
            <person name="Zhang Y."/>
            <person name="Shi Q."/>
            <person name="Xie Y."/>
            <person name="Shi X."/>
            <person name="Chang Y."/>
            <person name="Huang F."/>
            <person name="Chen Y."/>
            <person name="Hong S."/>
            <person name="Mi L."/>
            <person name="Sun Q."/>
            <person name="Zhang L."/>
            <person name="Zhou B."/>
            <person name="Peng R."/>
            <person name="Zhang X."/>
            <person name="Liu F."/>
        </authorList>
    </citation>
    <scope>NUCLEOTIDE SEQUENCE [LARGE SCALE GENOMIC DNA]</scope>
    <source>
        <strain evidence="4">cv. PA1801</strain>
    </source>
</reference>
<evidence type="ECO:0000313" key="3">
    <source>
        <dbReference type="EMBL" id="KAA3461477.1"/>
    </source>
</evidence>
<feature type="transmembrane region" description="Helical" evidence="2">
    <location>
        <begin position="51"/>
        <end position="75"/>
    </location>
</feature>
<dbReference type="Proteomes" id="UP000325315">
    <property type="component" value="Unassembled WGS sequence"/>
</dbReference>
<protein>
    <submittedName>
        <fullName evidence="3">Uncharacterized protein</fullName>
    </submittedName>
</protein>
<proteinExistence type="predicted"/>
<comment type="caution">
    <text evidence="3">The sequence shown here is derived from an EMBL/GenBank/DDBJ whole genome shotgun (WGS) entry which is preliminary data.</text>
</comment>
<dbReference type="AlphaFoldDB" id="A0A5B6UWU0"/>
<feature type="region of interest" description="Disordered" evidence="1">
    <location>
        <begin position="211"/>
        <end position="234"/>
    </location>
</feature>
<keyword evidence="4" id="KW-1185">Reference proteome</keyword>
<organism evidence="3 4">
    <name type="scientific">Gossypium australe</name>
    <dbReference type="NCBI Taxonomy" id="47621"/>
    <lineage>
        <taxon>Eukaryota</taxon>
        <taxon>Viridiplantae</taxon>
        <taxon>Streptophyta</taxon>
        <taxon>Embryophyta</taxon>
        <taxon>Tracheophyta</taxon>
        <taxon>Spermatophyta</taxon>
        <taxon>Magnoliopsida</taxon>
        <taxon>eudicotyledons</taxon>
        <taxon>Gunneridae</taxon>
        <taxon>Pentapetalae</taxon>
        <taxon>rosids</taxon>
        <taxon>malvids</taxon>
        <taxon>Malvales</taxon>
        <taxon>Malvaceae</taxon>
        <taxon>Malvoideae</taxon>
        <taxon>Gossypium</taxon>
    </lineage>
</organism>
<keyword evidence="2" id="KW-0812">Transmembrane</keyword>
<accession>A0A5B6UWU0</accession>
<keyword evidence="2" id="KW-0472">Membrane</keyword>
<keyword evidence="2" id="KW-1133">Transmembrane helix</keyword>
<evidence type="ECO:0000313" key="4">
    <source>
        <dbReference type="Proteomes" id="UP000325315"/>
    </source>
</evidence>
<gene>
    <name evidence="3" type="ORF">EPI10_028044</name>
</gene>
<evidence type="ECO:0000256" key="2">
    <source>
        <dbReference type="SAM" id="Phobius"/>
    </source>
</evidence>
<evidence type="ECO:0000256" key="1">
    <source>
        <dbReference type="SAM" id="MobiDB-lite"/>
    </source>
</evidence>
<name>A0A5B6UWU0_9ROSI</name>